<gene>
    <name evidence="1" type="ORF">MFUM_2403</name>
</gene>
<sequence length="207" mass="23077">MGKKSFYNILLFLFLSYNVSMNEGSYPSITALHGEALLPSFDDLYLKSSGGNKKNETLSSRIYLITLNSVGMDTGSFPGGGIYSSAAAVSKILSQALEIPLKIPYIADLYDWLKAHAILIKKPSELISGDIIISPSSRDVQGHVGIIGERISERPDFAIYSNSLDSCLFLKNWTLSRWREYFEKDLKLNVYYFRLLKPLPQSTSNGS</sequence>
<name>A0ABN8XIB3_9BACT</name>
<organism evidence="1 2">
    <name type="scientific">Candidatus Methylacidiphilum fumarolicum</name>
    <dbReference type="NCBI Taxonomy" id="591154"/>
    <lineage>
        <taxon>Bacteria</taxon>
        <taxon>Pseudomonadati</taxon>
        <taxon>Verrucomicrobiota</taxon>
        <taxon>Methylacidiphilae</taxon>
        <taxon>Methylacidiphilales</taxon>
        <taxon>Methylacidiphilaceae</taxon>
        <taxon>Methylacidiphilum (ex Ratnadevi et al. 2023)</taxon>
    </lineage>
</organism>
<dbReference type="Proteomes" id="UP001161497">
    <property type="component" value="Chromosome"/>
</dbReference>
<protein>
    <recommendedName>
        <fullName evidence="3">CHAP domain-containing protein</fullName>
    </recommendedName>
</protein>
<evidence type="ECO:0000313" key="2">
    <source>
        <dbReference type="Proteomes" id="UP001161497"/>
    </source>
</evidence>
<evidence type="ECO:0008006" key="3">
    <source>
        <dbReference type="Google" id="ProtNLM"/>
    </source>
</evidence>
<dbReference type="EMBL" id="OX458932">
    <property type="protein sequence ID" value="CAI9086709.1"/>
    <property type="molecule type" value="Genomic_DNA"/>
</dbReference>
<evidence type="ECO:0000313" key="1">
    <source>
        <dbReference type="EMBL" id="CAI9086709.1"/>
    </source>
</evidence>
<keyword evidence="2" id="KW-1185">Reference proteome</keyword>
<proteinExistence type="predicted"/>
<reference evidence="1" key="1">
    <citation type="submission" date="2023-03" db="EMBL/GenBank/DDBJ databases">
        <authorList>
            <person name="Cremers G."/>
            <person name="Picone N."/>
        </authorList>
    </citation>
    <scope>NUCLEOTIDE SEQUENCE</scope>
    <source>
        <strain evidence="1">Sample_alias</strain>
    </source>
</reference>
<accession>A0ABN8XIB3</accession>